<organism evidence="3 4">
    <name type="scientific">Fusarium tricinctum</name>
    <dbReference type="NCBI Taxonomy" id="61284"/>
    <lineage>
        <taxon>Eukaryota</taxon>
        <taxon>Fungi</taxon>
        <taxon>Dikarya</taxon>
        <taxon>Ascomycota</taxon>
        <taxon>Pezizomycotina</taxon>
        <taxon>Sordariomycetes</taxon>
        <taxon>Hypocreomycetidae</taxon>
        <taxon>Hypocreales</taxon>
        <taxon>Nectriaceae</taxon>
        <taxon>Fusarium</taxon>
        <taxon>Fusarium tricinctum species complex</taxon>
    </lineage>
</organism>
<proteinExistence type="predicted"/>
<feature type="transmembrane region" description="Helical" evidence="2">
    <location>
        <begin position="45"/>
        <end position="67"/>
    </location>
</feature>
<feature type="compositionally biased region" description="Polar residues" evidence="1">
    <location>
        <begin position="978"/>
        <end position="991"/>
    </location>
</feature>
<feature type="region of interest" description="Disordered" evidence="1">
    <location>
        <begin position="621"/>
        <end position="653"/>
    </location>
</feature>
<name>A0A8K0S3D3_9HYPO</name>
<feature type="transmembrane region" description="Helical" evidence="2">
    <location>
        <begin position="116"/>
        <end position="136"/>
    </location>
</feature>
<feature type="region of interest" description="Disordered" evidence="1">
    <location>
        <begin position="785"/>
        <end position="813"/>
    </location>
</feature>
<feature type="compositionally biased region" description="Low complexity" evidence="1">
    <location>
        <begin position="888"/>
        <end position="915"/>
    </location>
</feature>
<feature type="compositionally biased region" description="Low complexity" evidence="1">
    <location>
        <begin position="950"/>
        <end position="967"/>
    </location>
</feature>
<evidence type="ECO:0000256" key="2">
    <source>
        <dbReference type="SAM" id="Phobius"/>
    </source>
</evidence>
<feature type="region of interest" description="Disordered" evidence="1">
    <location>
        <begin position="239"/>
        <end position="263"/>
    </location>
</feature>
<feature type="compositionally biased region" description="Basic and acidic residues" evidence="1">
    <location>
        <begin position="843"/>
        <end position="866"/>
    </location>
</feature>
<comment type="caution">
    <text evidence="3">The sequence shown here is derived from an EMBL/GenBank/DDBJ whole genome shotgun (WGS) entry which is preliminary data.</text>
</comment>
<keyword evidence="2" id="KW-0812">Transmembrane</keyword>
<feature type="compositionally biased region" description="Polar residues" evidence="1">
    <location>
        <begin position="401"/>
        <end position="415"/>
    </location>
</feature>
<protein>
    <submittedName>
        <fullName evidence="3">Uncharacterized protein</fullName>
    </submittedName>
</protein>
<reference evidence="3" key="1">
    <citation type="journal article" date="2021" name="Nat. Commun.">
        <title>Genetic determinants of endophytism in the Arabidopsis root mycobiome.</title>
        <authorList>
            <person name="Mesny F."/>
            <person name="Miyauchi S."/>
            <person name="Thiergart T."/>
            <person name="Pickel B."/>
            <person name="Atanasova L."/>
            <person name="Karlsson M."/>
            <person name="Huettel B."/>
            <person name="Barry K.W."/>
            <person name="Haridas S."/>
            <person name="Chen C."/>
            <person name="Bauer D."/>
            <person name="Andreopoulos W."/>
            <person name="Pangilinan J."/>
            <person name="LaButti K."/>
            <person name="Riley R."/>
            <person name="Lipzen A."/>
            <person name="Clum A."/>
            <person name="Drula E."/>
            <person name="Henrissat B."/>
            <person name="Kohler A."/>
            <person name="Grigoriev I.V."/>
            <person name="Martin F.M."/>
            <person name="Hacquard S."/>
        </authorList>
    </citation>
    <scope>NUCLEOTIDE SEQUENCE</scope>
    <source>
        <strain evidence="3">MPI-SDFR-AT-0068</strain>
    </source>
</reference>
<feature type="compositionally biased region" description="Polar residues" evidence="1">
    <location>
        <begin position="785"/>
        <end position="807"/>
    </location>
</feature>
<feature type="compositionally biased region" description="Polar residues" evidence="1">
    <location>
        <begin position="1022"/>
        <end position="1040"/>
    </location>
</feature>
<keyword evidence="2" id="KW-1133">Transmembrane helix</keyword>
<feature type="compositionally biased region" description="Low complexity" evidence="1">
    <location>
        <begin position="1068"/>
        <end position="1083"/>
    </location>
</feature>
<feature type="compositionally biased region" description="Low complexity" evidence="1">
    <location>
        <begin position="992"/>
        <end position="1014"/>
    </location>
</feature>
<feature type="compositionally biased region" description="Basic residues" evidence="1">
    <location>
        <begin position="867"/>
        <end position="877"/>
    </location>
</feature>
<sequence>MTRTTDFPSWFWLPLRDDCEWDSIFNMHECYDEEYDNVLSALMGVLLRIFLTTPFFFWAFMVFHFSQYLSQRLLLLILALSIITAVPVWLLPTIYSDGYERHRGMAEPSFSIMREIWMLLALPNIFFCPPIVTLWLRQSIAMIQEAIIGMGDYVRNGFDFDISFPVSQGRDLTPRNDEVSGAERWMRLLLQEVEDDRQAKRDEEARVLEQENKAKQAALLKKQESDWMLDVASKALTLRSQRQRRQQRVRRDPPPPQGEGYNPRRVLAAELKLQDEGINIPVYRTKSTQTEEADFVARKKSTKPISPTPRKYVSCGVQTEPVESLTREEPKVKVLPVLPVLPVIPQEVSTPTTTTSPVEEKPSTFVQEELNSINTNVITVTNTLPDTTIPASPIREEPNGDTITVTNTLPDTTIPASPVREEPDSLNNTDHLSPSPPASHAPLKQEEPQDLSNADSPLISPPANLFPAQEEPNGLINTNCPSLSPTANHESSVDIDAALDGIIEGYAQLHIESGESEDDIYEDSLAGDHDMPYGEPNGSAVSQESHNQTLVTCDTDEEMVDQVFFGSEEPAANVQQEEVEDQEVSVNDIEMVETPVRYPTQEEEERIKDAAMDVFGEFMDEDDDEVSDRPEPSSNVAFDRMRDRSRSPPIPRPWSIQIPPITGSQHQFNASNQIVNSGQVGSIPFPHASFSLSEESTEPATAILGIQFPPYDFTIPPPLPATAQPGTQFPAFHFAQTLPTGQDVQVQAPFTEGSPSQHHTMSQDEQDDLARLMEAEFAMQDVQGANTQTIQDSQSQPTQSPRLSNHPSIPIDPELANENQALVDAANAPAPLPTNPWDTYTSLRDEADRKRDAPDQAKVATKEKLASRRIAKPRTRRTVLTPAQESFPQPSVQNESPQQQQQEQHPATQQQPAPQLEDIQANDIAIMDTEALNILRLARMNDIPIPGHAQTQGATSSTQETTTQEAGVQEEAIHGEVSQENQSHENTANESTVTEQPEVVQPVTPEVPPQQTETHVAPSQPAPFQQQTPTSNTPNETGLTQDQQQQPVAPIQMGGLILPGGNAVISNPATTPLPQTPQTPQHTSKAPLSAEEKQRRTAEDIERKRRAREARKKAGPSLFHQPRRGGTPGPSTPTTPTTPRQNLAGSQAESVSADAKGLKILAAGDIPMHLREQVRKDKN</sequence>
<gene>
    <name evidence="3" type="ORF">BKA59DRAFT_521796</name>
</gene>
<dbReference type="Proteomes" id="UP000813427">
    <property type="component" value="Unassembled WGS sequence"/>
</dbReference>
<dbReference type="AlphaFoldDB" id="A0A8K0S3D3"/>
<feature type="region of interest" description="Disordered" evidence="1">
    <location>
        <begin position="388"/>
        <end position="489"/>
    </location>
</feature>
<dbReference type="OrthoDB" id="5102069at2759"/>
<evidence type="ECO:0000256" key="1">
    <source>
        <dbReference type="SAM" id="MobiDB-lite"/>
    </source>
</evidence>
<keyword evidence="4" id="KW-1185">Reference proteome</keyword>
<evidence type="ECO:0000313" key="3">
    <source>
        <dbReference type="EMBL" id="KAH7256484.1"/>
    </source>
</evidence>
<feature type="compositionally biased region" description="Polar residues" evidence="1">
    <location>
        <begin position="475"/>
        <end position="489"/>
    </location>
</feature>
<feature type="region of interest" description="Disordered" evidence="1">
    <location>
        <begin position="522"/>
        <end position="543"/>
    </location>
</feature>
<feature type="transmembrane region" description="Helical" evidence="2">
    <location>
        <begin position="73"/>
        <end position="95"/>
    </location>
</feature>
<dbReference type="EMBL" id="JAGPXF010000002">
    <property type="protein sequence ID" value="KAH7256484.1"/>
    <property type="molecule type" value="Genomic_DNA"/>
</dbReference>
<evidence type="ECO:0000313" key="4">
    <source>
        <dbReference type="Proteomes" id="UP000813427"/>
    </source>
</evidence>
<feature type="compositionally biased region" description="Basic and acidic residues" evidence="1">
    <location>
        <begin position="1090"/>
        <end position="1103"/>
    </location>
</feature>
<feature type="compositionally biased region" description="Polar residues" evidence="1">
    <location>
        <begin position="1141"/>
        <end position="1150"/>
    </location>
</feature>
<feature type="region of interest" description="Disordered" evidence="1">
    <location>
        <begin position="826"/>
        <end position="915"/>
    </location>
</feature>
<keyword evidence="2" id="KW-0472">Membrane</keyword>
<accession>A0A8K0S3D3</accession>
<feature type="region of interest" description="Disordered" evidence="1">
    <location>
        <begin position="946"/>
        <end position="1153"/>
    </location>
</feature>
<feature type="compositionally biased region" description="Basic residues" evidence="1">
    <location>
        <begin position="1104"/>
        <end position="1114"/>
    </location>
</feature>